<comment type="caution">
    <text evidence="1">The sequence shown here is derived from an EMBL/GenBank/DDBJ whole genome shotgun (WGS) entry which is preliminary data.</text>
</comment>
<evidence type="ECO:0000313" key="1">
    <source>
        <dbReference type="EMBL" id="TKK88753.1"/>
    </source>
</evidence>
<sequence>MKRFLPALLLVAGCGAPEPTHAYAYACNGHPVPLAQLTGPPATRLGPDGRAALQGQEVGRVEELEKWHIVEESADRVALIREIDEPVRADSGDSTHQYLSIERRLPGGGWMLNTSTRCDLKRVVPGLGPADVALGSASGTRLNLLVTERACASGQSAAGRIELVELEETDEEVRLTVAVREGQWGEIVTCQGNPPTPFTVELSRPLDDRAVLNVGVHPARRL</sequence>
<accession>A0A4V6XBF8</accession>
<dbReference type="EMBL" id="SZQA01000009">
    <property type="protein sequence ID" value="TKK88753.1"/>
    <property type="molecule type" value="Genomic_DNA"/>
</dbReference>
<dbReference type="OrthoDB" id="5194705at2"/>
<keyword evidence="2" id="KW-1185">Reference proteome</keyword>
<dbReference type="RefSeq" id="WP_137247092.1">
    <property type="nucleotide sequence ID" value="NZ_SZQA01000009.1"/>
</dbReference>
<reference evidence="1 2" key="1">
    <citation type="submission" date="2019-04" db="EMBL/GenBank/DDBJ databases">
        <title>Herbidospora sp. NEAU-GS14.nov., a novel actinomycete isolated from soil.</title>
        <authorList>
            <person name="Han L."/>
        </authorList>
    </citation>
    <scope>NUCLEOTIDE SEQUENCE [LARGE SCALE GENOMIC DNA]</scope>
    <source>
        <strain evidence="1 2">NEAU-GS14</strain>
    </source>
</reference>
<organism evidence="1 2">
    <name type="scientific">Herbidospora galbida</name>
    <dbReference type="NCBI Taxonomy" id="2575442"/>
    <lineage>
        <taxon>Bacteria</taxon>
        <taxon>Bacillati</taxon>
        <taxon>Actinomycetota</taxon>
        <taxon>Actinomycetes</taxon>
        <taxon>Streptosporangiales</taxon>
        <taxon>Streptosporangiaceae</taxon>
        <taxon>Herbidospora</taxon>
    </lineage>
</organism>
<gene>
    <name evidence="1" type="ORF">FDA94_11715</name>
</gene>
<protein>
    <submittedName>
        <fullName evidence="1">Uncharacterized protein</fullName>
    </submittedName>
</protein>
<dbReference type="Proteomes" id="UP000308705">
    <property type="component" value="Unassembled WGS sequence"/>
</dbReference>
<evidence type="ECO:0000313" key="2">
    <source>
        <dbReference type="Proteomes" id="UP000308705"/>
    </source>
</evidence>
<proteinExistence type="predicted"/>
<dbReference type="AlphaFoldDB" id="A0A4V6XBF8"/>
<name>A0A4V6XBF8_9ACTN</name>